<evidence type="ECO:0000256" key="8">
    <source>
        <dbReference type="ARBA" id="ARBA00047942"/>
    </source>
</evidence>
<evidence type="ECO:0000256" key="3">
    <source>
        <dbReference type="ARBA" id="ARBA00022603"/>
    </source>
</evidence>
<dbReference type="GO" id="GO:0003677">
    <property type="term" value="F:DNA binding"/>
    <property type="evidence" value="ECO:0007669"/>
    <property type="project" value="UniProtKB-KW"/>
</dbReference>
<dbReference type="Gene3D" id="3.40.50.150">
    <property type="entry name" value="Vaccinia Virus protein VP39"/>
    <property type="match status" value="1"/>
</dbReference>
<dbReference type="GO" id="GO:0032259">
    <property type="term" value="P:methylation"/>
    <property type="evidence" value="ECO:0007669"/>
    <property type="project" value="UniProtKB-KW"/>
</dbReference>
<dbReference type="InterPro" id="IPR011639">
    <property type="entry name" value="MethylTrfase_TaqI-like_dom"/>
</dbReference>
<dbReference type="GO" id="GO:0016787">
    <property type="term" value="F:hydrolase activity"/>
    <property type="evidence" value="ECO:0007669"/>
    <property type="project" value="UniProtKB-KW"/>
</dbReference>
<organism evidence="11">
    <name type="scientific">Haemophilus influenzae</name>
    <dbReference type="NCBI Taxonomy" id="727"/>
    <lineage>
        <taxon>Bacteria</taxon>
        <taxon>Pseudomonadati</taxon>
        <taxon>Pseudomonadota</taxon>
        <taxon>Gammaproteobacteria</taxon>
        <taxon>Pasteurellales</taxon>
        <taxon>Pasteurellaceae</taxon>
        <taxon>Haemophilus</taxon>
    </lineage>
</organism>
<evidence type="ECO:0000313" key="11">
    <source>
        <dbReference type="EMBL" id="PRJ25823.1"/>
    </source>
</evidence>
<keyword evidence="11" id="KW-0378">Hydrolase</keyword>
<dbReference type="EC" id="2.1.1.72" evidence="2"/>
<keyword evidence="6" id="KW-0680">Restriction system</keyword>
<keyword evidence="7" id="KW-0238">DNA-binding</keyword>
<dbReference type="PANTHER" id="PTHR33841">
    <property type="entry name" value="DNA METHYLTRANSFERASE YEEA-RELATED"/>
    <property type="match status" value="1"/>
</dbReference>
<sequence>MDESKKISLGQFFTPTHIVKYMIGLMTKNKNASILEPSSGNGVFLDSLIQLGYTNLTSYEIDSDIISHSFVINSSFITSYDNPQYDLIIGNPPYVRWKNLSDFQKKELKDNSIWKTYCNSLCDYFYIFIIKSILQLKVGGELIFICPDYFFSTKNAERLRKFLINNGSFEKIILFNESKVFNGVSSSVVIFKYIKGKNIDNINIINIDSKIPIKSENIESLGESYYIPRFSSSDVWVTSPHHIKVALDKFESHCKTIKKVQQKSFFDDLEFSRIGSVCDIGNGMVSGLDKAFQMNDINYSELELLNSICVAKAKHLDAFCFSGYTRYKFILDDINEDKLITCFPNFFYEFNHYKDYLLRRYNYNKYLPYWKWAFLRNFSLFSKSEKKIFVPCKERISKKNNFRFSLVDEFIYPTQDVTALYKKENVKESIEYITAYLNSKAVFLWLKYKGVVKGNVVEFSEKPLANIPFRKIDWNLKSEKKIHDDITNLVRKYLSNKESSILHEINLNLEKLGIKVEI</sequence>
<reference evidence="11" key="1">
    <citation type="submission" date="2017-04" db="EMBL/GenBank/DDBJ databases">
        <title>Haemophilus influenzae in COPD genome sequencing project.</title>
        <authorList>
            <person name="Murphy T.F."/>
            <person name="Kong Y."/>
            <person name="Nadendla S."/>
            <person name="Tettelin H."/>
            <person name="Pettigrew M."/>
        </authorList>
    </citation>
    <scope>NUCLEOTIDE SEQUENCE [LARGE SCALE GENOMIC DNA]</scope>
    <source>
        <strain evidence="11">39P1H1</strain>
    </source>
</reference>
<keyword evidence="5" id="KW-0949">S-adenosyl-L-methionine</keyword>
<dbReference type="GO" id="GO:0009007">
    <property type="term" value="F:site-specific DNA-methyltransferase (adenine-specific) activity"/>
    <property type="evidence" value="ECO:0007669"/>
    <property type="project" value="UniProtKB-EC"/>
</dbReference>
<keyword evidence="3" id="KW-0489">Methyltransferase</keyword>
<dbReference type="GO" id="GO:0009307">
    <property type="term" value="P:DNA restriction-modification system"/>
    <property type="evidence" value="ECO:0007669"/>
    <property type="project" value="UniProtKB-KW"/>
</dbReference>
<keyword evidence="4" id="KW-0808">Transferase</keyword>
<comment type="similarity">
    <text evidence="1">Belongs to the N(4)/N(6)-methyltransferase family.</text>
</comment>
<dbReference type="GO" id="GO:0008170">
    <property type="term" value="F:N-methyltransferase activity"/>
    <property type="evidence" value="ECO:0007669"/>
    <property type="project" value="InterPro"/>
</dbReference>
<evidence type="ECO:0000256" key="2">
    <source>
        <dbReference type="ARBA" id="ARBA00011900"/>
    </source>
</evidence>
<dbReference type="InterPro" id="IPR029063">
    <property type="entry name" value="SAM-dependent_MTases_sf"/>
</dbReference>
<dbReference type="PRINTS" id="PR00507">
    <property type="entry name" value="N12N6MTFRASE"/>
</dbReference>
<dbReference type="Pfam" id="PF07669">
    <property type="entry name" value="Eco57I"/>
    <property type="match status" value="1"/>
</dbReference>
<dbReference type="SUPFAM" id="SSF53335">
    <property type="entry name" value="S-adenosyl-L-methionine-dependent methyltransferases"/>
    <property type="match status" value="1"/>
</dbReference>
<accession>A0AB37B673</accession>
<dbReference type="EMBL" id="NEBD01000014">
    <property type="protein sequence ID" value="PRJ25823.1"/>
    <property type="molecule type" value="Genomic_DNA"/>
</dbReference>
<comment type="catalytic activity">
    <reaction evidence="8">
        <text>a 2'-deoxyadenosine in DNA + S-adenosyl-L-methionine = an N(6)-methyl-2'-deoxyadenosine in DNA + S-adenosyl-L-homocysteine + H(+)</text>
        <dbReference type="Rhea" id="RHEA:15197"/>
        <dbReference type="Rhea" id="RHEA-COMP:12418"/>
        <dbReference type="Rhea" id="RHEA-COMP:12419"/>
        <dbReference type="ChEBI" id="CHEBI:15378"/>
        <dbReference type="ChEBI" id="CHEBI:57856"/>
        <dbReference type="ChEBI" id="CHEBI:59789"/>
        <dbReference type="ChEBI" id="CHEBI:90615"/>
        <dbReference type="ChEBI" id="CHEBI:90616"/>
        <dbReference type="EC" id="2.1.1.72"/>
    </reaction>
</comment>
<dbReference type="Pfam" id="PF02384">
    <property type="entry name" value="N6_Mtase"/>
    <property type="match status" value="1"/>
</dbReference>
<evidence type="ECO:0000256" key="5">
    <source>
        <dbReference type="ARBA" id="ARBA00022691"/>
    </source>
</evidence>
<dbReference type="InterPro" id="IPR002052">
    <property type="entry name" value="DNA_methylase_N6_adenine_CS"/>
</dbReference>
<evidence type="ECO:0000256" key="6">
    <source>
        <dbReference type="ARBA" id="ARBA00022747"/>
    </source>
</evidence>
<evidence type="ECO:0000259" key="9">
    <source>
        <dbReference type="Pfam" id="PF02384"/>
    </source>
</evidence>
<evidence type="ECO:0000256" key="4">
    <source>
        <dbReference type="ARBA" id="ARBA00022679"/>
    </source>
</evidence>
<protein>
    <recommendedName>
        <fullName evidence="2">site-specific DNA-methyltransferase (adenine-specific)</fullName>
        <ecNumber evidence="2">2.1.1.72</ecNumber>
    </recommendedName>
</protein>
<dbReference type="AlphaFoldDB" id="A0AB37B673"/>
<evidence type="ECO:0000256" key="7">
    <source>
        <dbReference type="ARBA" id="ARBA00023125"/>
    </source>
</evidence>
<name>A0AB37B673_HAEIF</name>
<feature type="domain" description="DNA methylase adenine-specific" evidence="9">
    <location>
        <begin position="6"/>
        <end position="45"/>
    </location>
</feature>
<dbReference type="PROSITE" id="PS00092">
    <property type="entry name" value="N6_MTASE"/>
    <property type="match status" value="1"/>
</dbReference>
<dbReference type="PANTHER" id="PTHR33841:SF6">
    <property type="entry name" value="TYPE II METHYLTRANSFERASE M.HINDII"/>
    <property type="match status" value="1"/>
</dbReference>
<feature type="domain" description="Type II methyltransferase M.TaqI-like" evidence="10">
    <location>
        <begin position="57"/>
        <end position="181"/>
    </location>
</feature>
<comment type="caution">
    <text evidence="11">The sequence shown here is derived from an EMBL/GenBank/DDBJ whole genome shotgun (WGS) entry which is preliminary data.</text>
</comment>
<proteinExistence type="inferred from homology"/>
<dbReference type="RefSeq" id="WP_105888017.1">
    <property type="nucleotide sequence ID" value="NZ_CP135820.1"/>
</dbReference>
<evidence type="ECO:0000256" key="1">
    <source>
        <dbReference type="ARBA" id="ARBA00006594"/>
    </source>
</evidence>
<gene>
    <name evidence="11" type="ORF">BV056_00636</name>
</gene>
<evidence type="ECO:0000259" key="10">
    <source>
        <dbReference type="Pfam" id="PF07669"/>
    </source>
</evidence>
<dbReference type="InterPro" id="IPR003356">
    <property type="entry name" value="DNA_methylase_A-5"/>
</dbReference>
<dbReference type="InterPro" id="IPR050953">
    <property type="entry name" value="N4_N6_ade-DNA_methylase"/>
</dbReference>